<dbReference type="HOGENOM" id="CLU_1787129_0_0_1"/>
<feature type="compositionally biased region" description="Basic and acidic residues" evidence="1">
    <location>
        <begin position="61"/>
        <end position="82"/>
    </location>
</feature>
<dbReference type="EMBL" id="KL197710">
    <property type="protein sequence ID" value="KDQ63153.1"/>
    <property type="molecule type" value="Genomic_DNA"/>
</dbReference>
<gene>
    <name evidence="2" type="ORF">JAAARDRAFT_29154</name>
</gene>
<dbReference type="OrthoDB" id="3200519at2759"/>
<sequence length="145" mass="15880">MMATTTSVPAHASTQANVSHPSTRKEEIEKHHAAKSTEALLMMYSQSLHEYTLKLWMDSRRAAEEKSREKAGRRKQIGDGLKRKALQNAPSLGIVISMGGHIMPKSTSAPMHPSLPTSLTTPGRLGRNAAPATLLPYFDEFVDIS</sequence>
<evidence type="ECO:0000256" key="1">
    <source>
        <dbReference type="SAM" id="MobiDB-lite"/>
    </source>
</evidence>
<feature type="region of interest" description="Disordered" evidence="1">
    <location>
        <begin position="61"/>
        <end position="84"/>
    </location>
</feature>
<organism evidence="2 3">
    <name type="scientific">Jaapia argillacea MUCL 33604</name>
    <dbReference type="NCBI Taxonomy" id="933084"/>
    <lineage>
        <taxon>Eukaryota</taxon>
        <taxon>Fungi</taxon>
        <taxon>Dikarya</taxon>
        <taxon>Basidiomycota</taxon>
        <taxon>Agaricomycotina</taxon>
        <taxon>Agaricomycetes</taxon>
        <taxon>Agaricomycetidae</taxon>
        <taxon>Jaapiales</taxon>
        <taxon>Jaapiaceae</taxon>
        <taxon>Jaapia</taxon>
    </lineage>
</organism>
<feature type="compositionally biased region" description="Polar residues" evidence="1">
    <location>
        <begin position="1"/>
        <end position="21"/>
    </location>
</feature>
<feature type="region of interest" description="Disordered" evidence="1">
    <location>
        <begin position="1"/>
        <end position="32"/>
    </location>
</feature>
<evidence type="ECO:0000313" key="3">
    <source>
        <dbReference type="Proteomes" id="UP000027265"/>
    </source>
</evidence>
<keyword evidence="3" id="KW-1185">Reference proteome</keyword>
<protein>
    <submittedName>
        <fullName evidence="2">Uncharacterized protein</fullName>
    </submittedName>
</protein>
<reference evidence="3" key="1">
    <citation type="journal article" date="2014" name="Proc. Natl. Acad. Sci. U.S.A.">
        <title>Extensive sampling of basidiomycete genomes demonstrates inadequacy of the white-rot/brown-rot paradigm for wood decay fungi.</title>
        <authorList>
            <person name="Riley R."/>
            <person name="Salamov A.A."/>
            <person name="Brown D.W."/>
            <person name="Nagy L.G."/>
            <person name="Floudas D."/>
            <person name="Held B.W."/>
            <person name="Levasseur A."/>
            <person name="Lombard V."/>
            <person name="Morin E."/>
            <person name="Otillar R."/>
            <person name="Lindquist E.A."/>
            <person name="Sun H."/>
            <person name="LaButti K.M."/>
            <person name="Schmutz J."/>
            <person name="Jabbour D."/>
            <person name="Luo H."/>
            <person name="Baker S.E."/>
            <person name="Pisabarro A.G."/>
            <person name="Walton J.D."/>
            <person name="Blanchette R.A."/>
            <person name="Henrissat B."/>
            <person name="Martin F."/>
            <person name="Cullen D."/>
            <person name="Hibbett D.S."/>
            <person name="Grigoriev I.V."/>
        </authorList>
    </citation>
    <scope>NUCLEOTIDE SEQUENCE [LARGE SCALE GENOMIC DNA]</scope>
    <source>
        <strain evidence="3">MUCL 33604</strain>
    </source>
</reference>
<evidence type="ECO:0000313" key="2">
    <source>
        <dbReference type="EMBL" id="KDQ63153.1"/>
    </source>
</evidence>
<accession>A0A067Q7Y0</accession>
<dbReference type="AlphaFoldDB" id="A0A067Q7Y0"/>
<dbReference type="InParanoid" id="A0A067Q7Y0"/>
<proteinExistence type="predicted"/>
<dbReference type="Proteomes" id="UP000027265">
    <property type="component" value="Unassembled WGS sequence"/>
</dbReference>
<name>A0A067Q7Y0_9AGAM</name>